<dbReference type="EMBL" id="KN570449">
    <property type="protein sequence ID" value="KHJ84042.1"/>
    <property type="molecule type" value="Genomic_DNA"/>
</dbReference>
<name>A0A0B1SKK7_OESDE</name>
<dbReference type="Proteomes" id="UP000053660">
    <property type="component" value="Unassembled WGS sequence"/>
</dbReference>
<evidence type="ECO:0000313" key="1">
    <source>
        <dbReference type="EMBL" id="KHJ84042.1"/>
    </source>
</evidence>
<evidence type="ECO:0000313" key="2">
    <source>
        <dbReference type="Proteomes" id="UP000053660"/>
    </source>
</evidence>
<accession>A0A0B1SKK7</accession>
<dbReference type="OrthoDB" id="5867771at2759"/>
<protein>
    <submittedName>
        <fullName evidence="1">Uncharacterized protein</fullName>
    </submittedName>
</protein>
<organism evidence="1 2">
    <name type="scientific">Oesophagostomum dentatum</name>
    <name type="common">Nodular worm</name>
    <dbReference type="NCBI Taxonomy" id="61180"/>
    <lineage>
        <taxon>Eukaryota</taxon>
        <taxon>Metazoa</taxon>
        <taxon>Ecdysozoa</taxon>
        <taxon>Nematoda</taxon>
        <taxon>Chromadorea</taxon>
        <taxon>Rhabditida</taxon>
        <taxon>Rhabditina</taxon>
        <taxon>Rhabditomorpha</taxon>
        <taxon>Strongyloidea</taxon>
        <taxon>Strongylidae</taxon>
        <taxon>Oesophagostomum</taxon>
    </lineage>
</organism>
<dbReference type="AlphaFoldDB" id="A0A0B1SKK7"/>
<proteinExistence type="predicted"/>
<keyword evidence="2" id="KW-1185">Reference proteome</keyword>
<gene>
    <name evidence="1" type="ORF">OESDEN_16248</name>
</gene>
<reference evidence="1 2" key="1">
    <citation type="submission" date="2014-03" db="EMBL/GenBank/DDBJ databases">
        <title>Draft genome of the hookworm Oesophagostomum dentatum.</title>
        <authorList>
            <person name="Mitreva M."/>
        </authorList>
    </citation>
    <scope>NUCLEOTIDE SEQUENCE [LARGE SCALE GENOMIC DNA]</scope>
    <source>
        <strain evidence="1 2">OD-Hann</strain>
    </source>
</reference>
<sequence length="90" mass="10441">MEEDTQNECSLQNPRTRFVRFKVSTMIIDVPVEYLRDAKIISKGFRHSSLMALTDESDGAMLNRDPIDVSFKVDEFEKVSFTTLFVYLLN</sequence>